<feature type="transmembrane region" description="Helical" evidence="6">
    <location>
        <begin position="255"/>
        <end position="275"/>
    </location>
</feature>
<feature type="transmembrane region" description="Helical" evidence="6">
    <location>
        <begin position="205"/>
        <end position="225"/>
    </location>
</feature>
<organism evidence="8 9">
    <name type="scientific">Dunaliella salina</name>
    <name type="common">Green alga</name>
    <name type="synonym">Protococcus salinus</name>
    <dbReference type="NCBI Taxonomy" id="3046"/>
    <lineage>
        <taxon>Eukaryota</taxon>
        <taxon>Viridiplantae</taxon>
        <taxon>Chlorophyta</taxon>
        <taxon>core chlorophytes</taxon>
        <taxon>Chlorophyceae</taxon>
        <taxon>CS clade</taxon>
        <taxon>Chlamydomonadales</taxon>
        <taxon>Dunaliellaceae</taxon>
        <taxon>Dunaliella</taxon>
    </lineage>
</organism>
<keyword evidence="3 6" id="KW-1133">Transmembrane helix</keyword>
<evidence type="ECO:0000313" key="9">
    <source>
        <dbReference type="Proteomes" id="UP000815325"/>
    </source>
</evidence>
<dbReference type="InterPro" id="IPR006634">
    <property type="entry name" value="TLC-dom"/>
</dbReference>
<dbReference type="PANTHER" id="PTHR12560">
    <property type="entry name" value="LONGEVITY ASSURANCE FACTOR 1 LAG1"/>
    <property type="match status" value="1"/>
</dbReference>
<protein>
    <submittedName>
        <fullName evidence="8">TLC domain-containing protein</fullName>
    </submittedName>
</protein>
<accession>A0ABQ7GAI0</accession>
<keyword evidence="2 5" id="KW-0812">Transmembrane</keyword>
<feature type="transmembrane region" description="Helical" evidence="6">
    <location>
        <begin position="103"/>
        <end position="123"/>
    </location>
</feature>
<proteinExistence type="predicted"/>
<dbReference type="PANTHER" id="PTHR12560:SF0">
    <property type="entry name" value="LD18904P"/>
    <property type="match status" value="1"/>
</dbReference>
<keyword evidence="4 5" id="KW-0472">Membrane</keyword>
<evidence type="ECO:0000256" key="1">
    <source>
        <dbReference type="ARBA" id="ARBA00004141"/>
    </source>
</evidence>
<name>A0ABQ7GAI0_DUNSA</name>
<evidence type="ECO:0000256" key="4">
    <source>
        <dbReference type="ARBA" id="ARBA00023136"/>
    </source>
</evidence>
<dbReference type="EMBL" id="MU069934">
    <property type="protein sequence ID" value="KAF5831612.1"/>
    <property type="molecule type" value="Genomic_DNA"/>
</dbReference>
<comment type="subcellular location">
    <subcellularLocation>
        <location evidence="1">Membrane</location>
        <topology evidence="1">Multi-pass membrane protein</topology>
    </subcellularLocation>
</comment>
<dbReference type="PROSITE" id="PS50922">
    <property type="entry name" value="TLC"/>
    <property type="match status" value="1"/>
</dbReference>
<keyword evidence="9" id="KW-1185">Reference proteome</keyword>
<dbReference type="Proteomes" id="UP000815325">
    <property type="component" value="Unassembled WGS sequence"/>
</dbReference>
<evidence type="ECO:0000313" key="8">
    <source>
        <dbReference type="EMBL" id="KAF5831612.1"/>
    </source>
</evidence>
<sequence>MALETRFGDHIRHYVMALLPRHEVEIDVLDKPEPEQVFLLGNRWNDYGLAFFFALALPVLRSILRATVYEPTANRIYARHKLKMTDKERAEWLRKFNESSWKLTIFVTFTVTAFLVSYGETWFHDTRFSWLGRNHFPPCNLTVSKGVRRKDWLESMIHHIATSFLLVYSYYVNFTRIGVMTLFIHDMSDIFLEAAKLCRCAQQEGIGVIMFLIFVPTWIITRNIYFPMVIIRSTLTESLKYAAIHGIAVEPHYSIFNGLLLLLMILHIYWTYLILKIIYRKLFSGKLDDIREQDVHDD</sequence>
<evidence type="ECO:0000256" key="3">
    <source>
        <dbReference type="ARBA" id="ARBA00022989"/>
    </source>
</evidence>
<evidence type="ECO:0000256" key="2">
    <source>
        <dbReference type="ARBA" id="ARBA00022692"/>
    </source>
</evidence>
<comment type="caution">
    <text evidence="8">The sequence shown here is derived from an EMBL/GenBank/DDBJ whole genome shotgun (WGS) entry which is preliminary data.</text>
</comment>
<dbReference type="Pfam" id="PF03798">
    <property type="entry name" value="TRAM_LAG1_CLN8"/>
    <property type="match status" value="1"/>
</dbReference>
<gene>
    <name evidence="8" type="ORF">DUNSADRAFT_12803</name>
</gene>
<feature type="transmembrane region" description="Helical" evidence="6">
    <location>
        <begin position="160"/>
        <end position="184"/>
    </location>
</feature>
<dbReference type="SMART" id="SM00724">
    <property type="entry name" value="TLC"/>
    <property type="match status" value="1"/>
</dbReference>
<dbReference type="InterPro" id="IPR016439">
    <property type="entry name" value="Lag1/Lac1-like"/>
</dbReference>
<evidence type="ECO:0000259" key="7">
    <source>
        <dbReference type="PROSITE" id="PS50922"/>
    </source>
</evidence>
<reference evidence="8" key="1">
    <citation type="submission" date="2017-08" db="EMBL/GenBank/DDBJ databases">
        <authorList>
            <person name="Polle J.E."/>
            <person name="Barry K."/>
            <person name="Cushman J."/>
            <person name="Schmutz J."/>
            <person name="Tran D."/>
            <person name="Hathwaick L.T."/>
            <person name="Yim W.C."/>
            <person name="Jenkins J."/>
            <person name="Mckie-Krisberg Z.M."/>
            <person name="Prochnik S."/>
            <person name="Lindquist E."/>
            <person name="Dockter R.B."/>
            <person name="Adam C."/>
            <person name="Molina H."/>
            <person name="Bunkerborg J."/>
            <person name="Jin E."/>
            <person name="Buchheim M."/>
            <person name="Magnuson J."/>
        </authorList>
    </citation>
    <scope>NUCLEOTIDE SEQUENCE</scope>
    <source>
        <strain evidence="8">CCAP 19/18</strain>
    </source>
</reference>
<evidence type="ECO:0000256" key="6">
    <source>
        <dbReference type="SAM" id="Phobius"/>
    </source>
</evidence>
<feature type="transmembrane region" description="Helical" evidence="6">
    <location>
        <begin position="47"/>
        <end position="64"/>
    </location>
</feature>
<evidence type="ECO:0000256" key="5">
    <source>
        <dbReference type="PROSITE-ProRule" id="PRU00205"/>
    </source>
</evidence>
<feature type="domain" description="TLC" evidence="7">
    <location>
        <begin position="39"/>
        <end position="283"/>
    </location>
</feature>